<feature type="repeat" description="ANK" evidence="3">
    <location>
        <begin position="270"/>
        <end position="302"/>
    </location>
</feature>
<keyword evidence="2 3" id="KW-0040">ANK repeat</keyword>
<dbReference type="AlphaFoldDB" id="A0AAU9IXF6"/>
<dbReference type="SUPFAM" id="SSF48403">
    <property type="entry name" value="Ankyrin repeat"/>
    <property type="match status" value="1"/>
</dbReference>
<evidence type="ECO:0000313" key="4">
    <source>
        <dbReference type="EMBL" id="CAG9316375.1"/>
    </source>
</evidence>
<gene>
    <name evidence="4" type="ORF">BSTOLATCC_MIC15806</name>
</gene>
<dbReference type="InterPro" id="IPR002110">
    <property type="entry name" value="Ankyrin_rpt"/>
</dbReference>
<dbReference type="PROSITE" id="PS50088">
    <property type="entry name" value="ANK_REPEAT"/>
    <property type="match status" value="2"/>
</dbReference>
<evidence type="ECO:0000256" key="3">
    <source>
        <dbReference type="PROSITE-ProRule" id="PRU00023"/>
    </source>
</evidence>
<dbReference type="Gene3D" id="1.25.40.20">
    <property type="entry name" value="Ankyrin repeat-containing domain"/>
    <property type="match status" value="1"/>
</dbReference>
<dbReference type="EMBL" id="CAJZBQ010000015">
    <property type="protein sequence ID" value="CAG9316375.1"/>
    <property type="molecule type" value="Genomic_DNA"/>
</dbReference>
<dbReference type="PANTHER" id="PTHR24171">
    <property type="entry name" value="ANKYRIN REPEAT DOMAIN-CONTAINING PROTEIN 39-RELATED"/>
    <property type="match status" value="1"/>
</dbReference>
<comment type="caution">
    <text evidence="4">The sequence shown here is derived from an EMBL/GenBank/DDBJ whole genome shotgun (WGS) entry which is preliminary data.</text>
</comment>
<dbReference type="Proteomes" id="UP001162131">
    <property type="component" value="Unassembled WGS sequence"/>
</dbReference>
<accession>A0AAU9IXF6</accession>
<proteinExistence type="predicted"/>
<organism evidence="4 5">
    <name type="scientific">Blepharisma stoltei</name>
    <dbReference type="NCBI Taxonomy" id="1481888"/>
    <lineage>
        <taxon>Eukaryota</taxon>
        <taxon>Sar</taxon>
        <taxon>Alveolata</taxon>
        <taxon>Ciliophora</taxon>
        <taxon>Postciliodesmatophora</taxon>
        <taxon>Heterotrichea</taxon>
        <taxon>Heterotrichida</taxon>
        <taxon>Blepharismidae</taxon>
        <taxon>Blepharisma</taxon>
    </lineage>
</organism>
<evidence type="ECO:0008006" key="6">
    <source>
        <dbReference type="Google" id="ProtNLM"/>
    </source>
</evidence>
<sequence>MRRVKEKNKVYEQLILSPKFSTRRTSPKNSFSSDSKLTGPRTNRSPVNFLRFGCPTDVIVHIPEQIAVLNTKSQVDLSKSNLNIQDLIDQNATKKMKRKINSNFNIWEQFDSIQVPIKSFEQVKRPRHYFYLSKEEPKDEDTFRLELTNKISEKPNFDYLKISPQTENIRKDLFDAISHIKSSVQSPGESWKNFTNFSPYAVPQSEDFIKAVKAGRVMDVQKLFTSNKKLVHIVDSVGETPLHWAVKRNDKAMAQLLIVNGAKINEVDISRRSPVFLAAKLDFPEMVKILLDAGADVNIPSMNGLTLFDIAKEGSLTFSLLQRYTARKN</sequence>
<feature type="repeat" description="ANK" evidence="3">
    <location>
        <begin position="237"/>
        <end position="269"/>
    </location>
</feature>
<dbReference type="SMART" id="SM00248">
    <property type="entry name" value="ANK"/>
    <property type="match status" value="2"/>
</dbReference>
<dbReference type="Pfam" id="PF12796">
    <property type="entry name" value="Ank_2"/>
    <property type="match status" value="1"/>
</dbReference>
<name>A0AAU9IXF6_9CILI</name>
<keyword evidence="1" id="KW-0677">Repeat</keyword>
<evidence type="ECO:0000256" key="1">
    <source>
        <dbReference type="ARBA" id="ARBA00022737"/>
    </source>
</evidence>
<dbReference type="PROSITE" id="PS50297">
    <property type="entry name" value="ANK_REP_REGION"/>
    <property type="match status" value="2"/>
</dbReference>
<protein>
    <recommendedName>
        <fullName evidence="6">Ankyrin repeat domain-containing protein</fullName>
    </recommendedName>
</protein>
<evidence type="ECO:0000313" key="5">
    <source>
        <dbReference type="Proteomes" id="UP001162131"/>
    </source>
</evidence>
<reference evidence="4" key="1">
    <citation type="submission" date="2021-09" db="EMBL/GenBank/DDBJ databases">
        <authorList>
            <consortium name="AG Swart"/>
            <person name="Singh M."/>
            <person name="Singh A."/>
            <person name="Seah K."/>
            <person name="Emmerich C."/>
        </authorList>
    </citation>
    <scope>NUCLEOTIDE SEQUENCE</scope>
    <source>
        <strain evidence="4">ATCC30299</strain>
    </source>
</reference>
<dbReference type="InterPro" id="IPR036770">
    <property type="entry name" value="Ankyrin_rpt-contain_sf"/>
</dbReference>
<evidence type="ECO:0000256" key="2">
    <source>
        <dbReference type="ARBA" id="ARBA00023043"/>
    </source>
</evidence>
<dbReference type="PRINTS" id="PR01415">
    <property type="entry name" value="ANKYRIN"/>
</dbReference>
<keyword evidence="5" id="KW-1185">Reference proteome</keyword>